<dbReference type="InterPro" id="IPR012263">
    <property type="entry name" value="M_m6A_EcoRV"/>
</dbReference>
<keyword evidence="3 8" id="KW-0489">Methyltransferase</keyword>
<dbReference type="OrthoDB" id="9805629at2"/>
<evidence type="ECO:0000256" key="4">
    <source>
        <dbReference type="ARBA" id="ARBA00022679"/>
    </source>
</evidence>
<organism evidence="10 11">
    <name type="scientific">Caldilinea aerophila (strain DSM 14535 / JCM 11387 / NBRC 104270 / STL-6-O1)</name>
    <dbReference type="NCBI Taxonomy" id="926550"/>
    <lineage>
        <taxon>Bacteria</taxon>
        <taxon>Bacillati</taxon>
        <taxon>Chloroflexota</taxon>
        <taxon>Caldilineae</taxon>
        <taxon>Caldilineales</taxon>
        <taxon>Caldilineaceae</taxon>
        <taxon>Caldilinea</taxon>
    </lineage>
</organism>
<gene>
    <name evidence="10" type="ordered locus">CLDAP_12650</name>
</gene>
<evidence type="ECO:0000313" key="11">
    <source>
        <dbReference type="Proteomes" id="UP000007880"/>
    </source>
</evidence>
<reference evidence="10 11" key="1">
    <citation type="submission" date="2012-02" db="EMBL/GenBank/DDBJ databases">
        <title>Complete genome sequence of Caldilinea aerophila DSM 14535 (= NBRC 102666).</title>
        <authorList>
            <person name="Oguchi A."/>
            <person name="Hosoyama A."/>
            <person name="Sekine M."/>
            <person name="Fukai R."/>
            <person name="Kato Y."/>
            <person name="Nakamura S."/>
            <person name="Hanada S."/>
            <person name="Yamazaki S."/>
            <person name="Fujita N."/>
        </authorList>
    </citation>
    <scope>NUCLEOTIDE SEQUENCE [LARGE SCALE GENOMIC DNA]</scope>
    <source>
        <strain evidence="11">DSM 14535 / JCM 11387 / NBRC 104270 / STL-6-O1</strain>
    </source>
</reference>
<dbReference type="GO" id="GO:0009007">
    <property type="term" value="F:site-specific DNA-methyltransferase (adenine-specific) activity"/>
    <property type="evidence" value="ECO:0007669"/>
    <property type="project" value="UniProtKB-UniRule"/>
</dbReference>
<dbReference type="InterPro" id="IPR029063">
    <property type="entry name" value="SAM-dependent_MTases_sf"/>
</dbReference>
<dbReference type="PRINTS" id="PR00505">
    <property type="entry name" value="D12N6MTFRASE"/>
</dbReference>
<feature type="binding site" evidence="7">
    <location>
        <position position="43"/>
    </location>
    <ligand>
        <name>S-adenosyl-L-methionine</name>
        <dbReference type="ChEBI" id="CHEBI:59789"/>
    </ligand>
</feature>
<evidence type="ECO:0000256" key="8">
    <source>
        <dbReference type="RuleBase" id="RU361257"/>
    </source>
</evidence>
<dbReference type="GO" id="GO:0009307">
    <property type="term" value="P:DNA restriction-modification system"/>
    <property type="evidence" value="ECO:0007669"/>
    <property type="project" value="InterPro"/>
</dbReference>
<dbReference type="InterPro" id="IPR002052">
    <property type="entry name" value="DNA_methylase_N6_adenine_CS"/>
</dbReference>
<dbReference type="SUPFAM" id="SSF53335">
    <property type="entry name" value="S-adenosyl-L-methionine-dependent methyltransferases"/>
    <property type="match status" value="1"/>
</dbReference>
<dbReference type="EC" id="2.1.1.72" evidence="2 8"/>
<accession>I0I217</accession>
<evidence type="ECO:0000256" key="9">
    <source>
        <dbReference type="SAM" id="MobiDB-lite"/>
    </source>
</evidence>
<dbReference type="GO" id="GO:0006298">
    <property type="term" value="P:mismatch repair"/>
    <property type="evidence" value="ECO:0007669"/>
    <property type="project" value="TreeGrafter"/>
</dbReference>
<protein>
    <recommendedName>
        <fullName evidence="2 8">Site-specific DNA-methyltransferase (adenine-specific)</fullName>
        <ecNumber evidence="2 8">2.1.1.72</ecNumber>
    </recommendedName>
</protein>
<feature type="binding site" evidence="7">
    <location>
        <position position="39"/>
    </location>
    <ligand>
        <name>S-adenosyl-L-methionine</name>
        <dbReference type="ChEBI" id="CHEBI:59789"/>
    </ligand>
</feature>
<evidence type="ECO:0000256" key="5">
    <source>
        <dbReference type="ARBA" id="ARBA00022691"/>
    </source>
</evidence>
<name>I0I217_CALAS</name>
<proteinExistence type="inferred from homology"/>
<dbReference type="InterPro" id="IPR023095">
    <property type="entry name" value="Ade_MeTrfase_dom_2"/>
</dbReference>
<dbReference type="GO" id="GO:0032259">
    <property type="term" value="P:methylation"/>
    <property type="evidence" value="ECO:0007669"/>
    <property type="project" value="UniProtKB-KW"/>
</dbReference>
<feature type="binding site" evidence="7">
    <location>
        <position position="88"/>
    </location>
    <ligand>
        <name>S-adenosyl-L-methionine</name>
        <dbReference type="ChEBI" id="CHEBI:59789"/>
    </ligand>
</feature>
<dbReference type="STRING" id="926550.CLDAP_12650"/>
<dbReference type="KEGG" id="cap:CLDAP_12650"/>
<dbReference type="PIRSF" id="PIRSF000398">
    <property type="entry name" value="M_m6A_EcoRV"/>
    <property type="match status" value="1"/>
</dbReference>
<feature type="compositionally biased region" description="Polar residues" evidence="9">
    <location>
        <begin position="1"/>
        <end position="19"/>
    </location>
</feature>
<evidence type="ECO:0000256" key="6">
    <source>
        <dbReference type="ARBA" id="ARBA00047942"/>
    </source>
</evidence>
<sequence>MPERGTASSNDTDLQQQVVALTESPESKRQTVPRPFLKWAGGKTQLADSLLERRPASFNTYHEPFVGSGAIFFRLYREGLIRRAVLADVNAELIDTYLAVRDHVAEVIRILSELPYSKEFYYAIRSQDPWTLNLPERAARMIYLNKTGYNGLYRVNRQGQFNVPFGRHKSPRYLDRENLLAVSQALQNVEILCTPFDTVVERAQPGDWVYFDPPYVPLSQTASFTAYDANGFGLRDQERLRDVCIALSQNNVYVMVSNSDTAIVRALYAFPCFTLQEVWAKRAINSNGAKRGKVTELVITNYPTAGTEASQLR</sequence>
<evidence type="ECO:0000256" key="1">
    <source>
        <dbReference type="ARBA" id="ARBA00006594"/>
    </source>
</evidence>
<comment type="similarity">
    <text evidence="1 8">Belongs to the N(4)/N(6)-methyltransferase family.</text>
</comment>
<dbReference type="InterPro" id="IPR012327">
    <property type="entry name" value="MeTrfase_D12"/>
</dbReference>
<comment type="catalytic activity">
    <reaction evidence="6 8">
        <text>a 2'-deoxyadenosine in DNA + S-adenosyl-L-methionine = an N(6)-methyl-2'-deoxyadenosine in DNA + S-adenosyl-L-homocysteine + H(+)</text>
        <dbReference type="Rhea" id="RHEA:15197"/>
        <dbReference type="Rhea" id="RHEA-COMP:12418"/>
        <dbReference type="Rhea" id="RHEA-COMP:12419"/>
        <dbReference type="ChEBI" id="CHEBI:15378"/>
        <dbReference type="ChEBI" id="CHEBI:57856"/>
        <dbReference type="ChEBI" id="CHEBI:59789"/>
        <dbReference type="ChEBI" id="CHEBI:90615"/>
        <dbReference type="ChEBI" id="CHEBI:90616"/>
        <dbReference type="EC" id="2.1.1.72"/>
    </reaction>
</comment>
<feature type="binding site" evidence="7">
    <location>
        <position position="212"/>
    </location>
    <ligand>
        <name>S-adenosyl-L-methionine</name>
        <dbReference type="ChEBI" id="CHEBI:59789"/>
    </ligand>
</feature>
<keyword evidence="4 8" id="KW-0808">Transferase</keyword>
<dbReference type="EMBL" id="AP012337">
    <property type="protein sequence ID" value="BAL99304.1"/>
    <property type="molecule type" value="Genomic_DNA"/>
</dbReference>
<dbReference type="PROSITE" id="PS00092">
    <property type="entry name" value="N6_MTASE"/>
    <property type="match status" value="1"/>
</dbReference>
<keyword evidence="5 8" id="KW-0949">S-adenosyl-L-methionine</keyword>
<feature type="region of interest" description="Disordered" evidence="9">
    <location>
        <begin position="1"/>
        <end position="30"/>
    </location>
</feature>
<evidence type="ECO:0000256" key="3">
    <source>
        <dbReference type="ARBA" id="ARBA00022603"/>
    </source>
</evidence>
<evidence type="ECO:0000313" key="10">
    <source>
        <dbReference type="EMBL" id="BAL99304.1"/>
    </source>
</evidence>
<dbReference type="PATRIC" id="fig|926550.5.peg.1340"/>
<dbReference type="Proteomes" id="UP000007880">
    <property type="component" value="Chromosome"/>
</dbReference>
<dbReference type="PANTHER" id="PTHR30481">
    <property type="entry name" value="DNA ADENINE METHYLASE"/>
    <property type="match status" value="1"/>
</dbReference>
<dbReference type="Gene3D" id="3.40.50.150">
    <property type="entry name" value="Vaccinia Virus protein VP39"/>
    <property type="match status" value="1"/>
</dbReference>
<dbReference type="Pfam" id="PF02086">
    <property type="entry name" value="MethyltransfD12"/>
    <property type="match status" value="1"/>
</dbReference>
<evidence type="ECO:0000256" key="2">
    <source>
        <dbReference type="ARBA" id="ARBA00011900"/>
    </source>
</evidence>
<dbReference type="REBASE" id="45926">
    <property type="entry name" value="M.Cae14535ORF12650P"/>
</dbReference>
<dbReference type="PANTHER" id="PTHR30481:SF3">
    <property type="entry name" value="DNA ADENINE METHYLASE"/>
    <property type="match status" value="1"/>
</dbReference>
<dbReference type="HOGENOM" id="CLU_063430_0_0_0"/>
<dbReference type="NCBIfam" id="TIGR00571">
    <property type="entry name" value="dam"/>
    <property type="match status" value="1"/>
</dbReference>
<dbReference type="eggNOG" id="COG0338">
    <property type="taxonomic scope" value="Bacteria"/>
</dbReference>
<dbReference type="GO" id="GO:0043565">
    <property type="term" value="F:sequence-specific DNA binding"/>
    <property type="evidence" value="ECO:0007669"/>
    <property type="project" value="TreeGrafter"/>
</dbReference>
<dbReference type="GO" id="GO:1904047">
    <property type="term" value="F:S-adenosyl-L-methionine binding"/>
    <property type="evidence" value="ECO:0007669"/>
    <property type="project" value="TreeGrafter"/>
</dbReference>
<dbReference type="AlphaFoldDB" id="I0I217"/>
<evidence type="ECO:0000256" key="7">
    <source>
        <dbReference type="PIRSR" id="PIRSR000398-1"/>
    </source>
</evidence>
<keyword evidence="11" id="KW-1185">Reference proteome</keyword>
<dbReference type="Gene3D" id="1.10.1020.10">
    <property type="entry name" value="Adenine-specific Methyltransferase, Domain 2"/>
    <property type="match status" value="1"/>
</dbReference>